<dbReference type="PROSITE" id="PS51203">
    <property type="entry name" value="CS"/>
    <property type="match status" value="1"/>
</dbReference>
<organism evidence="5 6">
    <name type="scientific">Adineta ricciae</name>
    <name type="common">Rotifer</name>
    <dbReference type="NCBI Taxonomy" id="249248"/>
    <lineage>
        <taxon>Eukaryota</taxon>
        <taxon>Metazoa</taxon>
        <taxon>Spiralia</taxon>
        <taxon>Gnathifera</taxon>
        <taxon>Rotifera</taxon>
        <taxon>Eurotatoria</taxon>
        <taxon>Bdelloidea</taxon>
        <taxon>Adinetida</taxon>
        <taxon>Adinetidae</taxon>
        <taxon>Adineta</taxon>
    </lineage>
</organism>
<feature type="domain" description="CS" evidence="4">
    <location>
        <begin position="390"/>
        <end position="494"/>
    </location>
</feature>
<dbReference type="EMBL" id="CAJNOJ010000235">
    <property type="protein sequence ID" value="CAF1321888.1"/>
    <property type="molecule type" value="Genomic_DNA"/>
</dbReference>
<evidence type="ECO:0000313" key="5">
    <source>
        <dbReference type="EMBL" id="CAF1321888.1"/>
    </source>
</evidence>
<dbReference type="Gene3D" id="2.60.40.790">
    <property type="match status" value="1"/>
</dbReference>
<dbReference type="CDD" id="cd06464">
    <property type="entry name" value="ACD_sHsps-like"/>
    <property type="match status" value="1"/>
</dbReference>
<reference evidence="5" key="1">
    <citation type="submission" date="2021-02" db="EMBL/GenBank/DDBJ databases">
        <authorList>
            <person name="Nowell W R."/>
        </authorList>
    </citation>
    <scope>NUCLEOTIDE SEQUENCE</scope>
</reference>
<dbReference type="Pfam" id="PF01926">
    <property type="entry name" value="MMR_HSR1"/>
    <property type="match status" value="1"/>
</dbReference>
<dbReference type="InterPro" id="IPR007052">
    <property type="entry name" value="CS_dom"/>
</dbReference>
<evidence type="ECO:0000256" key="2">
    <source>
        <dbReference type="RuleBase" id="RU003616"/>
    </source>
</evidence>
<proteinExistence type="inferred from homology"/>
<evidence type="ECO:0000259" key="3">
    <source>
        <dbReference type="PROSITE" id="PS01031"/>
    </source>
</evidence>
<dbReference type="PANTHER" id="PTHR34726">
    <property type="entry name" value="GBP DOMAIN-CONTAINING PROTEIN"/>
    <property type="match status" value="1"/>
</dbReference>
<evidence type="ECO:0000313" key="6">
    <source>
        <dbReference type="Proteomes" id="UP000663852"/>
    </source>
</evidence>
<dbReference type="PANTHER" id="PTHR34726:SF3">
    <property type="entry name" value="GUANYLATE-BINDING PROTEIN N-TERMINAL DOMAIN-CONTAINING PROTEIN-RELATED"/>
    <property type="match status" value="1"/>
</dbReference>
<dbReference type="GO" id="GO:0005525">
    <property type="term" value="F:GTP binding"/>
    <property type="evidence" value="ECO:0007669"/>
    <property type="project" value="InterPro"/>
</dbReference>
<dbReference type="OrthoDB" id="2135133at2759"/>
<dbReference type="InterPro" id="IPR006073">
    <property type="entry name" value="GTP-bd"/>
</dbReference>
<feature type="domain" description="SHSP" evidence="3">
    <location>
        <begin position="385"/>
        <end position="494"/>
    </location>
</feature>
<comment type="caution">
    <text evidence="5">The sequence shown here is derived from an EMBL/GenBank/DDBJ whole genome shotgun (WGS) entry which is preliminary data.</text>
</comment>
<dbReference type="PROSITE" id="PS01031">
    <property type="entry name" value="SHSP"/>
    <property type="match status" value="1"/>
</dbReference>
<dbReference type="AlphaFoldDB" id="A0A815F7Y0"/>
<dbReference type="InterPro" id="IPR027417">
    <property type="entry name" value="P-loop_NTPase"/>
</dbReference>
<dbReference type="SUPFAM" id="SSF49764">
    <property type="entry name" value="HSP20-like chaperones"/>
    <property type="match status" value="1"/>
</dbReference>
<name>A0A815F7Y0_ADIRI</name>
<dbReference type="Pfam" id="PF00011">
    <property type="entry name" value="HSP20"/>
    <property type="match status" value="1"/>
</dbReference>
<accession>A0A815F7Y0</accession>
<dbReference type="InterPro" id="IPR008978">
    <property type="entry name" value="HSP20-like_chaperone"/>
</dbReference>
<protein>
    <submittedName>
        <fullName evidence="5">Uncharacterized protein</fullName>
    </submittedName>
</protein>
<dbReference type="SUPFAM" id="SSF52540">
    <property type="entry name" value="P-loop containing nucleoside triphosphate hydrolases"/>
    <property type="match status" value="1"/>
</dbReference>
<evidence type="ECO:0000259" key="4">
    <source>
        <dbReference type="PROSITE" id="PS51203"/>
    </source>
</evidence>
<sequence length="494" mass="55078">MLKNTICALRLAFPLLLVHMAALPFVLGGLAVAGGSGKLIWDKFKKVPPNTPYDIVVRLNSLLALKTSGWDILLSENARSASLQDSTADNARGLVVGVLGSYNRGKSFLLNLLCLSKLPSGNLISTEGISITIPKKTGENVIFIDTAGTDTAIPKDKLADKKATEALLREVALHLSSFIIIVVNRLRATDQTYIQQVLQHAKKSQQEKEIIIVHNLMDVETVEDANKVIQKEVEQLFDSIKDKMKLQMGNQQSSVEFFRSENNGIKLRHFVLTKVGSPSAQIWNQQSIDGIMNILQGATNTRRNLNVIGEMINFINTKLPQIFITEKGEGEGSQQKFEVQLNAKKTNIVLSQRQELEDLSLNPVELTLSPNLAYDEAGYFIGIGSIDHGQWQPFYDLYETDDDIYVIIDLAGFKKENVKIKVMEKAIVLEGSRDDLKTKLQQSVVHHQKIPFGKFKLDIPLPAEIETVGTKLERDDGLYKIKCPKKKVIVVYLE</sequence>
<evidence type="ECO:0000256" key="1">
    <source>
        <dbReference type="PROSITE-ProRule" id="PRU00285"/>
    </source>
</evidence>
<comment type="similarity">
    <text evidence="1 2">Belongs to the small heat shock protein (HSP20) family.</text>
</comment>
<dbReference type="Proteomes" id="UP000663852">
    <property type="component" value="Unassembled WGS sequence"/>
</dbReference>
<dbReference type="InterPro" id="IPR002068">
    <property type="entry name" value="A-crystallin/Hsp20_dom"/>
</dbReference>
<dbReference type="Gene3D" id="3.40.50.300">
    <property type="entry name" value="P-loop containing nucleotide triphosphate hydrolases"/>
    <property type="match status" value="1"/>
</dbReference>
<gene>
    <name evidence="5" type="ORF">EDS130_LOCUS31708</name>
</gene>